<dbReference type="AlphaFoldDB" id="A0A382VSA9"/>
<protein>
    <submittedName>
        <fullName evidence="1">Uncharacterized protein</fullName>
    </submittedName>
</protein>
<gene>
    <name evidence="1" type="ORF">METZ01_LOCUS402114</name>
</gene>
<reference evidence="1" key="1">
    <citation type="submission" date="2018-05" db="EMBL/GenBank/DDBJ databases">
        <authorList>
            <person name="Lanie J.A."/>
            <person name="Ng W.-L."/>
            <person name="Kazmierczak K.M."/>
            <person name="Andrzejewski T.M."/>
            <person name="Davidsen T.M."/>
            <person name="Wayne K.J."/>
            <person name="Tettelin H."/>
            <person name="Glass J.I."/>
            <person name="Rusch D."/>
            <person name="Podicherti R."/>
            <person name="Tsui H.-C.T."/>
            <person name="Winkler M.E."/>
        </authorList>
    </citation>
    <scope>NUCLEOTIDE SEQUENCE</scope>
</reference>
<name>A0A382VSA9_9ZZZZ</name>
<accession>A0A382VSA9</accession>
<organism evidence="1">
    <name type="scientific">marine metagenome</name>
    <dbReference type="NCBI Taxonomy" id="408172"/>
    <lineage>
        <taxon>unclassified sequences</taxon>
        <taxon>metagenomes</taxon>
        <taxon>ecological metagenomes</taxon>
    </lineage>
</organism>
<proteinExistence type="predicted"/>
<evidence type="ECO:0000313" key="1">
    <source>
        <dbReference type="EMBL" id="SVD49260.1"/>
    </source>
</evidence>
<feature type="non-terminal residue" evidence="1">
    <location>
        <position position="1"/>
    </location>
</feature>
<dbReference type="EMBL" id="UINC01154143">
    <property type="protein sequence ID" value="SVD49260.1"/>
    <property type="molecule type" value="Genomic_DNA"/>
</dbReference>
<sequence length="52" mass="6004">LFRLAIDISDKVNIWFQDAFGFNAKRKVLEKKQDFVTMKELDNTIGKSLGIT</sequence>